<evidence type="ECO:0000313" key="5">
    <source>
        <dbReference type="Proteomes" id="UP000254737"/>
    </source>
</evidence>
<sequence>MDISKFTEESSSNTNKWKLIEEFFQQNFTDGERPDLDTILFLIGVQELGQGKKRFKKDDKLNLLHIAVCRVLEPFGFYRFDGLDPDGWPHFELLEDLPPLKTNEQTLLMKYAVIQYFDDQKIINFES</sequence>
<dbReference type="GeneID" id="78400394"/>
<accession>A0A376G517</accession>
<evidence type="ECO:0000313" key="2">
    <source>
        <dbReference type="EMBL" id="QLL57107.1"/>
    </source>
</evidence>
<gene>
    <name evidence="3" type="ORF">EGI89_14000</name>
    <name evidence="2" type="ORF">FH779_02955</name>
    <name evidence="1" type="ORF">HX095_09315</name>
    <name evidence="4" type="ORF">NCTC13456_01098</name>
</gene>
<name>A0A376G517_9FLAO</name>
<dbReference type="OrthoDB" id="794480at2"/>
<evidence type="ECO:0000313" key="4">
    <source>
        <dbReference type="EMBL" id="STD54592.1"/>
    </source>
</evidence>
<dbReference type="RefSeq" id="WP_052217679.1">
    <property type="nucleotide sequence ID" value="NZ_CP040908.1"/>
</dbReference>
<dbReference type="Proteomes" id="UP001173578">
    <property type="component" value="Unassembled WGS sequence"/>
</dbReference>
<protein>
    <submittedName>
        <fullName evidence="4">Uncharacterized protein</fullName>
    </submittedName>
</protein>
<dbReference type="Proteomes" id="UP000267844">
    <property type="component" value="Unassembled WGS sequence"/>
</dbReference>
<keyword evidence="7" id="KW-1185">Reference proteome</keyword>
<reference evidence="3 6" key="2">
    <citation type="submission" date="2018-10" db="EMBL/GenBank/DDBJ databases">
        <title>Transmission dynamics of multidrug resistant bacteria on intensive care unit surfaces.</title>
        <authorList>
            <person name="D'Souza A.W."/>
            <person name="Potter R.F."/>
            <person name="Wallace M."/>
            <person name="Shupe A."/>
            <person name="Patel S."/>
            <person name="Sun S."/>
            <person name="Gul D."/>
            <person name="Kwon J.H."/>
            <person name="Andleeb S."/>
            <person name="Burnham C.-A.D."/>
            <person name="Dantas G."/>
        </authorList>
    </citation>
    <scope>NUCLEOTIDE SEQUENCE [LARGE SCALE GENOMIC DNA]</scope>
    <source>
        <strain evidence="3 6">WF_348</strain>
    </source>
</reference>
<organism evidence="4 5">
    <name type="scientific">Empedobacter falsenii</name>
    <dbReference type="NCBI Taxonomy" id="343874"/>
    <lineage>
        <taxon>Bacteria</taxon>
        <taxon>Pseudomonadati</taxon>
        <taxon>Bacteroidota</taxon>
        <taxon>Flavobacteriia</taxon>
        <taxon>Flavobacteriales</taxon>
        <taxon>Weeksellaceae</taxon>
        <taxon>Empedobacter</taxon>
    </lineage>
</organism>
<evidence type="ECO:0000313" key="1">
    <source>
        <dbReference type="EMBL" id="MDM1551413.1"/>
    </source>
</evidence>
<dbReference type="EMBL" id="RHPO01000046">
    <property type="protein sequence ID" value="RRT87999.1"/>
    <property type="molecule type" value="Genomic_DNA"/>
</dbReference>
<dbReference type="KEGG" id="efal:FH779_02955"/>
<reference evidence="1" key="4">
    <citation type="submission" date="2020-06" db="EMBL/GenBank/DDBJ databases">
        <authorList>
            <person name="Dong N."/>
        </authorList>
    </citation>
    <scope>NUCLEOTIDE SEQUENCE</scope>
    <source>
        <strain evidence="1">210</strain>
    </source>
</reference>
<reference evidence="1" key="5">
    <citation type="journal article" date="2022" name="Sci. Total Environ.">
        <title>Prevalence, transmission, and molecular epidemiology of tet(X)-positive bacteria among humans, animals, and environmental niches in China: An epidemiological, and genomic-based study.</title>
        <authorList>
            <person name="Dong N."/>
            <person name="Zeng Y."/>
            <person name="Cai C."/>
            <person name="Sun C."/>
            <person name="Lu J."/>
            <person name="Liu C."/>
            <person name="Zhou H."/>
            <person name="Sun Q."/>
            <person name="Shu L."/>
            <person name="Wang H."/>
            <person name="Wang Y."/>
            <person name="Wang S."/>
            <person name="Wu C."/>
            <person name="Chan E.W."/>
            <person name="Chen G."/>
            <person name="Shen Z."/>
            <person name="Chen S."/>
            <person name="Zhang R."/>
        </authorList>
    </citation>
    <scope>NUCLEOTIDE SEQUENCE</scope>
    <source>
        <strain evidence="1">210</strain>
    </source>
</reference>
<evidence type="ECO:0000313" key="6">
    <source>
        <dbReference type="Proteomes" id="UP000267844"/>
    </source>
</evidence>
<proteinExistence type="predicted"/>
<evidence type="ECO:0000313" key="7">
    <source>
        <dbReference type="Proteomes" id="UP000510643"/>
    </source>
</evidence>
<dbReference type="STRING" id="343874.GCA_000805695_00252"/>
<reference evidence="4 5" key="1">
    <citation type="submission" date="2018-06" db="EMBL/GenBank/DDBJ databases">
        <authorList>
            <consortium name="Pathogen Informatics"/>
            <person name="Doyle S."/>
        </authorList>
    </citation>
    <scope>NUCLEOTIDE SEQUENCE [LARGE SCALE GENOMIC DNA]</scope>
    <source>
        <strain evidence="4 5">NCTC13456</strain>
    </source>
</reference>
<dbReference type="Proteomes" id="UP000510643">
    <property type="component" value="Chromosome"/>
</dbReference>
<dbReference type="AlphaFoldDB" id="A0A376G517"/>
<evidence type="ECO:0000313" key="3">
    <source>
        <dbReference type="EMBL" id="RRT87999.1"/>
    </source>
</evidence>
<dbReference type="EMBL" id="JACALR010000004">
    <property type="protein sequence ID" value="MDM1551413.1"/>
    <property type="molecule type" value="Genomic_DNA"/>
</dbReference>
<reference evidence="2 7" key="3">
    <citation type="submission" date="2019-06" db="EMBL/GenBank/DDBJ databases">
        <title>Emergence of pandrug resistant Empedobacter falsenii in China.</title>
        <authorList>
            <person name="Dong N."/>
            <person name="Chen S."/>
            <person name="Zhang R."/>
        </authorList>
    </citation>
    <scope>NUCLEOTIDE SEQUENCE [LARGE SCALE GENOMIC DNA]</scope>
    <source>
        <strain evidence="2 7">1681-1</strain>
    </source>
</reference>
<dbReference type="Proteomes" id="UP000254737">
    <property type="component" value="Unassembled WGS sequence"/>
</dbReference>
<dbReference type="EMBL" id="CP040908">
    <property type="protein sequence ID" value="QLL57107.1"/>
    <property type="molecule type" value="Genomic_DNA"/>
</dbReference>
<dbReference type="EMBL" id="UFXS01000001">
    <property type="protein sequence ID" value="STD54592.1"/>
    <property type="molecule type" value="Genomic_DNA"/>
</dbReference>